<dbReference type="EMBL" id="QJOW01000004">
    <property type="protein sequence ID" value="KAB7514351.1"/>
    <property type="molecule type" value="Genomic_DNA"/>
</dbReference>
<dbReference type="Proteomes" id="UP000326207">
    <property type="component" value="Unassembled WGS sequence"/>
</dbReference>
<dbReference type="PANTHER" id="PTHR47618">
    <property type="entry name" value="BIFUNCTIONAL OLIGORIBONUCLEASE AND PAP PHOSPHATASE NRNA"/>
    <property type="match status" value="1"/>
</dbReference>
<protein>
    <submittedName>
        <fullName evidence="2">Recombination protein RecJ</fullName>
    </submittedName>
</protein>
<dbReference type="EMBL" id="QKKZ01000003">
    <property type="protein sequence ID" value="KAB7513950.1"/>
    <property type="molecule type" value="Genomic_DNA"/>
</dbReference>
<dbReference type="Gene3D" id="3.90.1640.10">
    <property type="entry name" value="inorganic pyrophosphatase (n-terminal core)"/>
    <property type="match status" value="1"/>
</dbReference>
<evidence type="ECO:0000313" key="2">
    <source>
        <dbReference type="EMBL" id="KAB7513950.1"/>
    </source>
</evidence>
<dbReference type="RefSeq" id="WP_152120680.1">
    <property type="nucleotide sequence ID" value="NZ_QJOW01000004.1"/>
</dbReference>
<reference evidence="5 6" key="1">
    <citation type="submission" date="2019-10" db="EMBL/GenBank/DDBJ databases">
        <title>Unraveling microbial dark matter from salterns through culturing: the case of the genus Halosegnis.</title>
        <authorList>
            <person name="Duran-Viseras A."/>
            <person name="Andrei A.-S."/>
            <person name="Vera-Gargallo B."/>
            <person name="Ghai R."/>
            <person name="Sanchez-Porro C."/>
            <person name="Ventosa A."/>
        </authorList>
    </citation>
    <scope>NUCLEOTIDE SEQUENCE [LARGE SCALE GENOMIC DNA]</scope>
    <source>
        <strain evidence="3 6">F17-44</strain>
        <strain evidence="2 7">F18-79</strain>
        <strain evidence="4 5">F19-13</strain>
    </source>
</reference>
<dbReference type="AlphaFoldDB" id="A0A5N5U5U4"/>
<evidence type="ECO:0000259" key="1">
    <source>
        <dbReference type="Pfam" id="PF01368"/>
    </source>
</evidence>
<dbReference type="OrthoDB" id="233116at2157"/>
<dbReference type="Proteomes" id="UP000326865">
    <property type="component" value="Unassembled WGS sequence"/>
</dbReference>
<accession>A0A5N5U5U4</accession>
<evidence type="ECO:0000313" key="4">
    <source>
        <dbReference type="EMBL" id="KAB7518737.1"/>
    </source>
</evidence>
<keyword evidence="7" id="KW-1185">Reference proteome</keyword>
<evidence type="ECO:0000313" key="3">
    <source>
        <dbReference type="EMBL" id="KAB7514351.1"/>
    </source>
</evidence>
<accession>A0A5N5UIZ5</accession>
<evidence type="ECO:0000313" key="7">
    <source>
        <dbReference type="Proteomes" id="UP000326865"/>
    </source>
</evidence>
<gene>
    <name evidence="2" type="ORF">DM867_09165</name>
    <name evidence="3" type="ORF">DMP03_10815</name>
    <name evidence="4" type="ORF">DP108_06100</name>
</gene>
<dbReference type="InterPro" id="IPR038763">
    <property type="entry name" value="DHH_sf"/>
</dbReference>
<dbReference type="SUPFAM" id="SSF64182">
    <property type="entry name" value="DHH phosphoesterases"/>
    <property type="match status" value="1"/>
</dbReference>
<name>A0A5N5U5U4_9EURY</name>
<dbReference type="Proteomes" id="UP000326302">
    <property type="component" value="Unassembled WGS sequence"/>
</dbReference>
<organism evidence="2 7">
    <name type="scientific">Halosegnis rubeus</name>
    <dbReference type="NCBI Taxonomy" id="2212850"/>
    <lineage>
        <taxon>Archaea</taxon>
        <taxon>Methanobacteriati</taxon>
        <taxon>Methanobacteriota</taxon>
        <taxon>Stenosarchaea group</taxon>
        <taxon>Halobacteria</taxon>
        <taxon>Halobacteriales</taxon>
        <taxon>Natronomonadaceae</taxon>
        <taxon>Halosegnis</taxon>
    </lineage>
</organism>
<dbReference type="PANTHER" id="PTHR47618:SF1">
    <property type="entry name" value="BIFUNCTIONAL OLIGORIBONUCLEASE AND PAP PHOSPHATASE NRNA"/>
    <property type="match status" value="1"/>
</dbReference>
<sequence>MSVEAVAAVLARHDHVSVVPHQQADADALGSAIGLATTVAADADTVLPDGLAQGGRRLADGLDVTLTDVDSWTPPSDTVVVAVDTPSTARLPGLDVGTVDAPLVVIDHHEPGDLSALATAEYRSTAAGATAALVPTVAAALDRPLPPTGAIGLAVGLYADTQGLAGAAKSELQCFGECVATAGSRAGEIPPLLRSRSPGFSRRMAGVKGVVRADGFRAGETLALVTTVGGEQSAVATALRSAGADYAFVVSDRDAETWVVGRSREETAPLQSVLDPLVERFGGQSGGHPEAAVAKLQTTETEAVRAAVRDHLATVLDESLTELS</sequence>
<dbReference type="Pfam" id="PF01368">
    <property type="entry name" value="DHH"/>
    <property type="match status" value="1"/>
</dbReference>
<dbReference type="EMBL" id="QMDY01000003">
    <property type="protein sequence ID" value="KAB7518737.1"/>
    <property type="molecule type" value="Genomic_DNA"/>
</dbReference>
<dbReference type="InterPro" id="IPR051319">
    <property type="entry name" value="Oligoribo/pAp-PDE_c-di-AMP_PDE"/>
</dbReference>
<feature type="domain" description="DDH" evidence="1">
    <location>
        <begin position="16"/>
        <end position="138"/>
    </location>
</feature>
<comment type="caution">
    <text evidence="2">The sequence shown here is derived from an EMBL/GenBank/DDBJ whole genome shotgun (WGS) entry which is preliminary data.</text>
</comment>
<evidence type="ECO:0000313" key="6">
    <source>
        <dbReference type="Proteomes" id="UP000326302"/>
    </source>
</evidence>
<accession>A0A5N5U945</accession>
<evidence type="ECO:0000313" key="5">
    <source>
        <dbReference type="Proteomes" id="UP000326207"/>
    </source>
</evidence>
<dbReference type="InterPro" id="IPR001667">
    <property type="entry name" value="DDH_dom"/>
</dbReference>
<proteinExistence type="predicted"/>